<accession>A0ABP0F9Q9</accession>
<keyword evidence="1" id="KW-0175">Coiled coil</keyword>
<dbReference type="EMBL" id="CAWYQH010000035">
    <property type="protein sequence ID" value="CAK8676451.1"/>
    <property type="molecule type" value="Genomic_DNA"/>
</dbReference>
<proteinExistence type="predicted"/>
<gene>
    <name evidence="2" type="ORF">CVLEPA_LOCUS5922</name>
</gene>
<evidence type="ECO:0000313" key="2">
    <source>
        <dbReference type="EMBL" id="CAK8676451.1"/>
    </source>
</evidence>
<reference evidence="2 3" key="1">
    <citation type="submission" date="2024-02" db="EMBL/GenBank/DDBJ databases">
        <authorList>
            <person name="Daric V."/>
            <person name="Darras S."/>
        </authorList>
    </citation>
    <scope>NUCLEOTIDE SEQUENCE [LARGE SCALE GENOMIC DNA]</scope>
</reference>
<sequence>MKSYFLLYFGINCYRSLSSVHSILTENHFRLVTAATIIRDFEDDMKNCRAEYERQFEQIKKEATELTQNCNVNTEYRSYRKETKTKRCHDEMAYDERSFKELC</sequence>
<feature type="coiled-coil region" evidence="1">
    <location>
        <begin position="38"/>
        <end position="69"/>
    </location>
</feature>
<evidence type="ECO:0000256" key="1">
    <source>
        <dbReference type="SAM" id="Coils"/>
    </source>
</evidence>
<name>A0ABP0F9Q9_CLALP</name>
<dbReference type="Proteomes" id="UP001642483">
    <property type="component" value="Unassembled WGS sequence"/>
</dbReference>
<evidence type="ECO:0000313" key="3">
    <source>
        <dbReference type="Proteomes" id="UP001642483"/>
    </source>
</evidence>
<organism evidence="2 3">
    <name type="scientific">Clavelina lepadiformis</name>
    <name type="common">Light-bulb sea squirt</name>
    <name type="synonym">Ascidia lepadiformis</name>
    <dbReference type="NCBI Taxonomy" id="159417"/>
    <lineage>
        <taxon>Eukaryota</taxon>
        <taxon>Metazoa</taxon>
        <taxon>Chordata</taxon>
        <taxon>Tunicata</taxon>
        <taxon>Ascidiacea</taxon>
        <taxon>Aplousobranchia</taxon>
        <taxon>Clavelinidae</taxon>
        <taxon>Clavelina</taxon>
    </lineage>
</organism>
<protein>
    <submittedName>
        <fullName evidence="2">Uncharacterized protein</fullName>
    </submittedName>
</protein>
<keyword evidence="3" id="KW-1185">Reference proteome</keyword>
<comment type="caution">
    <text evidence="2">The sequence shown here is derived from an EMBL/GenBank/DDBJ whole genome shotgun (WGS) entry which is preliminary data.</text>
</comment>